<name>A0ACB0Y0A3_MELEN</name>
<comment type="caution">
    <text evidence="1">The sequence shown here is derived from an EMBL/GenBank/DDBJ whole genome shotgun (WGS) entry which is preliminary data.</text>
</comment>
<sequence>MTRKKSNKTAFNNTNSDRPTKNIIKNNNNNTIEAAFKRIQNIRQCPKCNKKMDYSIYLQHYEKCKNREGEVEEDDDDIIFCGEGQGHKENEQVSREVNNSKKNQKRTDKSSVVVNVEDEDSRSNSEAPRSSALNSGIVSENVFDGNARRAPASPITICDDSSNEVPITSFKPKNYCSDLPLAQIYDLCVERLQRFLNEQEELLRNLPPPKCDTNRPMDLTDENDSLMDSPPTENLSNKLLPVHYSLRFVWQIIQKALHCVKNGHGNILETATKFWGDSLRKVYSFLTTSVSAQQLFCRILVRRRGFHIARNIRYHDLGPKLMPLFIELCENGFFEEAFSINENGDPNSSNITLDEAFNLLQVDDFKIICKKFHIDTRIGRQGIIRELKKHAIRKDVFGRCNLKHLLNCIKQLTGKCYRIKQDILYFFNSFFSVYAPNLMDVGAAAVRPHQCYVDLCDQLIFSMLQRQAETLNFVNNLNLKYSLIDLFSDFDGLTRYVKAKYDEQRLVCLIDKSLFEEAKSVAAELKELFSKEFLDGEEDAKIFQFINLPVYLRKFTPPWIYCRCIFRGVEAAQRLRDYELAVNWLIFLLSKEELKHFCINSRGRWYKRLVLNLNKHLKRNAEAAKFCCKGIEDNFVLLSDKLSLQERLDKLSQRVVDCPQALLENRLVLDEPEKVSITGLTLGKGLGDGLQVNHFYIPSTSTQPNLNENVQPETTIQSDTLSSASDTSSCFSFTSTRRGGLFEQQQPSTQTTTAPINLNNTNINKCNVEEIALRHFIENENYKEGVHAEGKIWHMLFRLFFWDIISCVEFENELANNVWISWMQNDPLDLNYTMFYENRLTLIDSRLEKILESLSECILLNKTPSTTFEERIPSSTGSPQRKSPRKSVHCPCFIHSTVDKHYNEKLAKNMGNSARSSTIEWHDFEGGKEQLLRFLHCCSPVLLHALFKKLCSNFRQSRSGFPDLTLWNAEDRKLAVVEVKGPNDKLSTKQQIWLDFFKSQGVRAVVCHVSGENNLFLY</sequence>
<dbReference type="EMBL" id="CAVMJV010000004">
    <property type="protein sequence ID" value="CAK5026091.1"/>
    <property type="molecule type" value="Genomic_DNA"/>
</dbReference>
<evidence type="ECO:0000313" key="1">
    <source>
        <dbReference type="EMBL" id="CAK5026091.1"/>
    </source>
</evidence>
<organism evidence="1 2">
    <name type="scientific">Meloidogyne enterolobii</name>
    <name type="common">Root-knot nematode worm</name>
    <name type="synonym">Meloidogyne mayaguensis</name>
    <dbReference type="NCBI Taxonomy" id="390850"/>
    <lineage>
        <taxon>Eukaryota</taxon>
        <taxon>Metazoa</taxon>
        <taxon>Ecdysozoa</taxon>
        <taxon>Nematoda</taxon>
        <taxon>Chromadorea</taxon>
        <taxon>Rhabditida</taxon>
        <taxon>Tylenchina</taxon>
        <taxon>Tylenchomorpha</taxon>
        <taxon>Tylenchoidea</taxon>
        <taxon>Meloidogynidae</taxon>
        <taxon>Meloidogyninae</taxon>
        <taxon>Meloidogyne</taxon>
    </lineage>
</organism>
<dbReference type="Proteomes" id="UP001497535">
    <property type="component" value="Unassembled WGS sequence"/>
</dbReference>
<keyword evidence="2" id="KW-1185">Reference proteome</keyword>
<gene>
    <name evidence="1" type="ORF">MENTE1834_LOCUS5979</name>
</gene>
<proteinExistence type="predicted"/>
<reference evidence="1" key="1">
    <citation type="submission" date="2023-11" db="EMBL/GenBank/DDBJ databases">
        <authorList>
            <person name="Poullet M."/>
        </authorList>
    </citation>
    <scope>NUCLEOTIDE SEQUENCE</scope>
    <source>
        <strain evidence="1">E1834</strain>
    </source>
</reference>
<protein>
    <submittedName>
        <fullName evidence="1">Uncharacterized protein</fullName>
    </submittedName>
</protein>
<evidence type="ECO:0000313" key="2">
    <source>
        <dbReference type="Proteomes" id="UP001497535"/>
    </source>
</evidence>
<accession>A0ACB0Y0A3</accession>